<dbReference type="InterPro" id="IPR019734">
    <property type="entry name" value="TPR_rpt"/>
</dbReference>
<feature type="repeat" description="TPR" evidence="3">
    <location>
        <begin position="13"/>
        <end position="46"/>
    </location>
</feature>
<name>A0A820H876_9BILA</name>
<accession>A0A820H876</accession>
<proteinExistence type="predicted"/>
<organism evidence="4 5">
    <name type="scientific">Rotaria sordida</name>
    <dbReference type="NCBI Taxonomy" id="392033"/>
    <lineage>
        <taxon>Eukaryota</taxon>
        <taxon>Metazoa</taxon>
        <taxon>Spiralia</taxon>
        <taxon>Gnathifera</taxon>
        <taxon>Rotifera</taxon>
        <taxon>Eurotatoria</taxon>
        <taxon>Bdelloidea</taxon>
        <taxon>Philodinida</taxon>
        <taxon>Philodinidae</taxon>
        <taxon>Rotaria</taxon>
    </lineage>
</organism>
<keyword evidence="2 3" id="KW-0802">TPR repeat</keyword>
<sequence>MATDIQKSPESLSCTYNQMALVYRDKGEKQLALEYFQKTLNIEEQVLKRNKYEPVLATMYNNIGEIYVQLGDDENALKYLHHALYIRLK</sequence>
<dbReference type="PANTHER" id="PTHR45641:SF1">
    <property type="entry name" value="AAA+ ATPASE DOMAIN-CONTAINING PROTEIN"/>
    <property type="match status" value="1"/>
</dbReference>
<dbReference type="PANTHER" id="PTHR45641">
    <property type="entry name" value="TETRATRICOPEPTIDE REPEAT PROTEIN (AFU_ORTHOLOGUE AFUA_6G03870)"/>
    <property type="match status" value="1"/>
</dbReference>
<evidence type="ECO:0008006" key="6">
    <source>
        <dbReference type="Google" id="ProtNLM"/>
    </source>
</evidence>
<comment type="caution">
    <text evidence="4">The sequence shown here is derived from an EMBL/GenBank/DDBJ whole genome shotgun (WGS) entry which is preliminary data.</text>
</comment>
<dbReference type="EMBL" id="CAJOBD010033084">
    <property type="protein sequence ID" value="CAF4291781.1"/>
    <property type="molecule type" value="Genomic_DNA"/>
</dbReference>
<gene>
    <name evidence="4" type="ORF">JBS370_LOCUS40092</name>
</gene>
<keyword evidence="1" id="KW-0677">Repeat</keyword>
<dbReference type="Pfam" id="PF13424">
    <property type="entry name" value="TPR_12"/>
    <property type="match status" value="1"/>
</dbReference>
<evidence type="ECO:0000256" key="2">
    <source>
        <dbReference type="ARBA" id="ARBA00022803"/>
    </source>
</evidence>
<reference evidence="4" key="1">
    <citation type="submission" date="2021-02" db="EMBL/GenBank/DDBJ databases">
        <authorList>
            <person name="Nowell W R."/>
        </authorList>
    </citation>
    <scope>NUCLEOTIDE SEQUENCE</scope>
</reference>
<dbReference type="Proteomes" id="UP000663836">
    <property type="component" value="Unassembled WGS sequence"/>
</dbReference>
<evidence type="ECO:0000313" key="5">
    <source>
        <dbReference type="Proteomes" id="UP000663836"/>
    </source>
</evidence>
<dbReference type="PROSITE" id="PS50293">
    <property type="entry name" value="TPR_REGION"/>
    <property type="match status" value="1"/>
</dbReference>
<dbReference type="AlphaFoldDB" id="A0A820H876"/>
<dbReference type="InterPro" id="IPR011990">
    <property type="entry name" value="TPR-like_helical_dom_sf"/>
</dbReference>
<evidence type="ECO:0000256" key="1">
    <source>
        <dbReference type="ARBA" id="ARBA00022737"/>
    </source>
</evidence>
<dbReference type="SMART" id="SM00028">
    <property type="entry name" value="TPR"/>
    <property type="match status" value="2"/>
</dbReference>
<evidence type="ECO:0000313" key="4">
    <source>
        <dbReference type="EMBL" id="CAF4291781.1"/>
    </source>
</evidence>
<dbReference type="Gene3D" id="1.25.40.10">
    <property type="entry name" value="Tetratricopeptide repeat domain"/>
    <property type="match status" value="1"/>
</dbReference>
<protein>
    <recommendedName>
        <fullName evidence="6">Tetratricopeptide repeat protein</fullName>
    </recommendedName>
</protein>
<feature type="non-terminal residue" evidence="4">
    <location>
        <position position="89"/>
    </location>
</feature>
<dbReference type="PROSITE" id="PS50005">
    <property type="entry name" value="TPR"/>
    <property type="match status" value="1"/>
</dbReference>
<dbReference type="SUPFAM" id="SSF48452">
    <property type="entry name" value="TPR-like"/>
    <property type="match status" value="1"/>
</dbReference>
<evidence type="ECO:0000256" key="3">
    <source>
        <dbReference type="PROSITE-ProRule" id="PRU00339"/>
    </source>
</evidence>